<protein>
    <recommendedName>
        <fullName evidence="2">Regulatory protein zeste</fullName>
    </recommendedName>
</protein>
<organism evidence="5 6">
    <name type="scientific">Ditylenchus dipsaci</name>
    <dbReference type="NCBI Taxonomy" id="166011"/>
    <lineage>
        <taxon>Eukaryota</taxon>
        <taxon>Metazoa</taxon>
        <taxon>Ecdysozoa</taxon>
        <taxon>Nematoda</taxon>
        <taxon>Chromadorea</taxon>
        <taxon>Rhabditida</taxon>
        <taxon>Tylenchina</taxon>
        <taxon>Tylenchomorpha</taxon>
        <taxon>Sphaerularioidea</taxon>
        <taxon>Anguinidae</taxon>
        <taxon>Anguininae</taxon>
        <taxon>Ditylenchus</taxon>
    </lineage>
</organism>
<evidence type="ECO:0000256" key="3">
    <source>
        <dbReference type="ARBA" id="ARBA00025466"/>
    </source>
</evidence>
<reference evidence="6" key="1">
    <citation type="submission" date="2022-11" db="UniProtKB">
        <authorList>
            <consortium name="WormBaseParasite"/>
        </authorList>
    </citation>
    <scope>IDENTIFICATION</scope>
</reference>
<name>A0A915CQV0_9BILA</name>
<feature type="domain" description="Myb/SANT-like DNA-binding" evidence="4">
    <location>
        <begin position="11"/>
        <end position="75"/>
    </location>
</feature>
<evidence type="ECO:0000259" key="4">
    <source>
        <dbReference type="Pfam" id="PF13873"/>
    </source>
</evidence>
<evidence type="ECO:0000256" key="1">
    <source>
        <dbReference type="ARBA" id="ARBA00011764"/>
    </source>
</evidence>
<evidence type="ECO:0000313" key="6">
    <source>
        <dbReference type="WBParaSite" id="jg11161"/>
    </source>
</evidence>
<comment type="subunit">
    <text evidence="1">Self-associates forming complexes of several hundred monomers.</text>
</comment>
<dbReference type="Proteomes" id="UP000887574">
    <property type="component" value="Unplaced"/>
</dbReference>
<accession>A0A915CQV0</accession>
<proteinExistence type="predicted"/>
<comment type="function">
    <text evidence="3">Involved in transvection phenomena (= synapsis-dependent gene expression), where the synaptic pairing of chromosomes carrying genes with which zeste interacts influences the expression of these genes. Zeste binds to DNA and stimulates transcription from a nearby promoter.</text>
</comment>
<evidence type="ECO:0000256" key="2">
    <source>
        <dbReference type="ARBA" id="ARBA00016807"/>
    </source>
</evidence>
<evidence type="ECO:0000313" key="5">
    <source>
        <dbReference type="Proteomes" id="UP000887574"/>
    </source>
</evidence>
<sequence length="128" mass="14829">MVFADAMNARLAELVKDNSDSLFPNSKTKDALRTQDNAWNYVTETFNKENPENTKTVTQIRNKWKNLKASAKEDVQVGATLADKQCTLSTFKKFIQERIIKLNDRKVRKHYFLEAVLHSEVETDRVHV</sequence>
<dbReference type="InterPro" id="IPR028002">
    <property type="entry name" value="Myb_DNA-bind_5"/>
</dbReference>
<dbReference type="Pfam" id="PF13873">
    <property type="entry name" value="Myb_DNA-bind_5"/>
    <property type="match status" value="1"/>
</dbReference>
<dbReference type="WBParaSite" id="jg11161">
    <property type="protein sequence ID" value="jg11161"/>
    <property type="gene ID" value="jg11161"/>
</dbReference>
<keyword evidence="5" id="KW-1185">Reference proteome</keyword>
<dbReference type="AlphaFoldDB" id="A0A915CQV0"/>